<keyword evidence="2" id="KW-1185">Reference proteome</keyword>
<organism evidence="1 2">
    <name type="scientific">Rhizobium wuzhouense</name>
    <dbReference type="NCBI Taxonomy" id="1986026"/>
    <lineage>
        <taxon>Bacteria</taxon>
        <taxon>Pseudomonadati</taxon>
        <taxon>Pseudomonadota</taxon>
        <taxon>Alphaproteobacteria</taxon>
        <taxon>Hyphomicrobiales</taxon>
        <taxon>Rhizobiaceae</taxon>
        <taxon>Rhizobium/Agrobacterium group</taxon>
        <taxon>Rhizobium</taxon>
    </lineage>
</organism>
<dbReference type="Proteomes" id="UP000247536">
    <property type="component" value="Unassembled WGS sequence"/>
</dbReference>
<comment type="caution">
    <text evidence="1">The sequence shown here is derived from an EMBL/GenBank/DDBJ whole genome shotgun (WGS) entry which is preliminary data.</text>
</comment>
<sequence>MHGFSGRVLFHLYSKLQISGWICVFFLTDFPKYVHHCDGACVRSKKIARGQHEASVVADRHSVCGGCSARSGQDAKACSAIDDSLQRLTCFDSLFPRTAAGAATPDKAPPAAPPAVIWHIEEDKSPLDDSIKFTAGLSPKTVTTSGIGDAEMYLVVRCAENTTSVVFVTSMFMISERPTVTIRVGDEPARTERWSRSTNYKAVGLWSGGEAIPFLKRLKDNVRLAVRIEDKDRVDAEFDLGDVSAHIQKIRGYCKW</sequence>
<name>A0ABX5NXK5_9HYPH</name>
<evidence type="ECO:0008006" key="3">
    <source>
        <dbReference type="Google" id="ProtNLM"/>
    </source>
</evidence>
<reference evidence="1 2" key="1">
    <citation type="submission" date="2018-06" db="EMBL/GenBank/DDBJ databases">
        <title>Rhizobium wuzhouense sp. nov., isolated from roots of Oryza officinalis.</title>
        <authorList>
            <person name="Yuan T."/>
        </authorList>
    </citation>
    <scope>NUCLEOTIDE SEQUENCE [LARGE SCALE GENOMIC DNA]</scope>
    <source>
        <strain evidence="1 2">W44</strain>
    </source>
</reference>
<protein>
    <recommendedName>
        <fullName evidence="3">Type VI secretion system-associated protein TagO</fullName>
    </recommendedName>
</protein>
<dbReference type="EMBL" id="QJRY01000001">
    <property type="protein sequence ID" value="PYB77013.1"/>
    <property type="molecule type" value="Genomic_DNA"/>
</dbReference>
<gene>
    <name evidence="1" type="ORF">DMY87_01080</name>
</gene>
<dbReference type="InterPro" id="IPR017738">
    <property type="entry name" value="T6SS-assoc_VCA0118"/>
</dbReference>
<evidence type="ECO:0000313" key="1">
    <source>
        <dbReference type="EMBL" id="PYB77013.1"/>
    </source>
</evidence>
<dbReference type="Pfam" id="PF11319">
    <property type="entry name" value="VasI"/>
    <property type="match status" value="1"/>
</dbReference>
<evidence type="ECO:0000313" key="2">
    <source>
        <dbReference type="Proteomes" id="UP000247536"/>
    </source>
</evidence>
<proteinExistence type="predicted"/>
<accession>A0ABX5NXK5</accession>